<dbReference type="RefSeq" id="WP_092680506.1">
    <property type="nucleotide sequence ID" value="NZ_FNMZ01000002.1"/>
</dbReference>
<feature type="domain" description="HTH marR-type" evidence="2">
    <location>
        <begin position="10"/>
        <end position="142"/>
    </location>
</feature>
<dbReference type="Gene3D" id="3.40.630.30">
    <property type="match status" value="1"/>
</dbReference>
<dbReference type="PANTHER" id="PTHR13947">
    <property type="entry name" value="GNAT FAMILY N-ACETYLTRANSFERASE"/>
    <property type="match status" value="1"/>
</dbReference>
<dbReference type="InterPro" id="IPR036390">
    <property type="entry name" value="WH_DNA-bd_sf"/>
</dbReference>
<evidence type="ECO:0000256" key="1">
    <source>
        <dbReference type="ARBA" id="ARBA00022679"/>
    </source>
</evidence>
<dbReference type="EMBL" id="FNMZ01000002">
    <property type="protein sequence ID" value="SDW74208.1"/>
    <property type="molecule type" value="Genomic_DNA"/>
</dbReference>
<dbReference type="PROSITE" id="PS51186">
    <property type="entry name" value="GNAT"/>
    <property type="match status" value="1"/>
</dbReference>
<dbReference type="Pfam" id="PF00583">
    <property type="entry name" value="Acetyltransf_1"/>
    <property type="match status" value="1"/>
</dbReference>
<dbReference type="OrthoDB" id="273614at2"/>
<dbReference type="GO" id="GO:0008080">
    <property type="term" value="F:N-acetyltransferase activity"/>
    <property type="evidence" value="ECO:0007669"/>
    <property type="project" value="InterPro"/>
</dbReference>
<dbReference type="CDD" id="cd04301">
    <property type="entry name" value="NAT_SF"/>
    <property type="match status" value="1"/>
</dbReference>
<keyword evidence="1 4" id="KW-0808">Transferase</keyword>
<dbReference type="InterPro" id="IPR000182">
    <property type="entry name" value="GNAT_dom"/>
</dbReference>
<evidence type="ECO:0000259" key="2">
    <source>
        <dbReference type="PROSITE" id="PS50995"/>
    </source>
</evidence>
<keyword evidence="5" id="KW-1185">Reference proteome</keyword>
<dbReference type="PANTHER" id="PTHR13947:SF37">
    <property type="entry name" value="LD18367P"/>
    <property type="match status" value="1"/>
</dbReference>
<dbReference type="PROSITE" id="PS50995">
    <property type="entry name" value="HTH_MARR_2"/>
    <property type="match status" value="1"/>
</dbReference>
<accession>A0A1H2W0R2</accession>
<dbReference type="InterPro" id="IPR050769">
    <property type="entry name" value="NAT_camello-type"/>
</dbReference>
<dbReference type="InterPro" id="IPR016181">
    <property type="entry name" value="Acyl_CoA_acyltransferase"/>
</dbReference>
<dbReference type="GO" id="GO:0003700">
    <property type="term" value="F:DNA-binding transcription factor activity"/>
    <property type="evidence" value="ECO:0007669"/>
    <property type="project" value="InterPro"/>
</dbReference>
<protein>
    <submittedName>
        <fullName evidence="4">Transcriptional regulator, MarR family with acetyltransferase activity</fullName>
    </submittedName>
</protein>
<sequence length="339" mass="36052">MTHPAPSLAEIDAVRRFNRFATAQAGALNAALLGSGRSLAEARVLWELGHSPPRSAARLAEALALDPAYLARILRRFREAGLAEAVPDPADARARIARLTPAGAAELAGLEDAARAEVRARLAPLSAADRTRLLTAMAQVERGFAPSARPAPEPTAEEKVRLRAPGPGDMGWVVSRHGALYAAEFGMTAAFEALVARISADFIETAAPETHRGWIAARGETRLGAVFLVPGDPLDGAPADAPPRRRAGKLRMLLVEPEARGLGLGRRLVSTCIETARALGYPRLDLWTHDMLTAARALYAAEGFARVSSAPHEGFGVRTMEEVWRLDLVAATAPLTDPA</sequence>
<dbReference type="Gene3D" id="1.10.10.10">
    <property type="entry name" value="Winged helix-like DNA-binding domain superfamily/Winged helix DNA-binding domain"/>
    <property type="match status" value="1"/>
</dbReference>
<dbReference type="SUPFAM" id="SSF55729">
    <property type="entry name" value="Acyl-CoA N-acyltransferases (Nat)"/>
    <property type="match status" value="1"/>
</dbReference>
<dbReference type="Pfam" id="PF12802">
    <property type="entry name" value="MarR_2"/>
    <property type="match status" value="1"/>
</dbReference>
<dbReference type="SUPFAM" id="SSF46785">
    <property type="entry name" value="Winged helix' DNA-binding domain"/>
    <property type="match status" value="1"/>
</dbReference>
<dbReference type="Proteomes" id="UP000199118">
    <property type="component" value="Unassembled WGS sequence"/>
</dbReference>
<name>A0A1H2W0R2_9RHOB</name>
<evidence type="ECO:0000313" key="5">
    <source>
        <dbReference type="Proteomes" id="UP000199118"/>
    </source>
</evidence>
<dbReference type="InterPro" id="IPR036388">
    <property type="entry name" value="WH-like_DNA-bd_sf"/>
</dbReference>
<organism evidence="4 5">
    <name type="scientific">Albimonas donghaensis</name>
    <dbReference type="NCBI Taxonomy" id="356660"/>
    <lineage>
        <taxon>Bacteria</taxon>
        <taxon>Pseudomonadati</taxon>
        <taxon>Pseudomonadota</taxon>
        <taxon>Alphaproteobacteria</taxon>
        <taxon>Rhodobacterales</taxon>
        <taxon>Paracoccaceae</taxon>
        <taxon>Albimonas</taxon>
    </lineage>
</organism>
<dbReference type="SMART" id="SM00347">
    <property type="entry name" value="HTH_MARR"/>
    <property type="match status" value="1"/>
</dbReference>
<dbReference type="STRING" id="356660.SAMN05444336_102233"/>
<evidence type="ECO:0000259" key="3">
    <source>
        <dbReference type="PROSITE" id="PS51186"/>
    </source>
</evidence>
<reference evidence="4 5" key="1">
    <citation type="submission" date="2016-10" db="EMBL/GenBank/DDBJ databases">
        <authorList>
            <person name="de Groot N.N."/>
        </authorList>
    </citation>
    <scope>NUCLEOTIDE SEQUENCE [LARGE SCALE GENOMIC DNA]</scope>
    <source>
        <strain evidence="4 5">DSM 17890</strain>
    </source>
</reference>
<dbReference type="AlphaFoldDB" id="A0A1H2W0R2"/>
<feature type="domain" description="N-acetyltransferase" evidence="3">
    <location>
        <begin position="170"/>
        <end position="327"/>
    </location>
</feature>
<evidence type="ECO:0000313" key="4">
    <source>
        <dbReference type="EMBL" id="SDW74208.1"/>
    </source>
</evidence>
<proteinExistence type="predicted"/>
<gene>
    <name evidence="4" type="ORF">SAMN05444336_102233</name>
</gene>
<dbReference type="InterPro" id="IPR000835">
    <property type="entry name" value="HTH_MarR-typ"/>
</dbReference>